<proteinExistence type="predicted"/>
<dbReference type="InterPro" id="IPR021322">
    <property type="entry name" value="DUF2924"/>
</dbReference>
<dbReference type="RefSeq" id="WP_102776423.1">
    <property type="nucleotide sequence ID" value="NZ_POQS01000045.1"/>
</dbReference>
<dbReference type="AlphaFoldDB" id="A0A2N8K849"/>
<reference evidence="1 2" key="1">
    <citation type="submission" date="2018-01" db="EMBL/GenBank/DDBJ databases">
        <title>The draft genome of an aniline degradation strain ANB-1.</title>
        <authorList>
            <person name="Zhang L."/>
            <person name="Jiang J."/>
        </authorList>
    </citation>
    <scope>NUCLEOTIDE SEQUENCE [LARGE SCALE GENOMIC DNA]</scope>
    <source>
        <strain evidence="1 2">ANB-1</strain>
    </source>
</reference>
<keyword evidence="2" id="KW-1185">Reference proteome</keyword>
<protein>
    <submittedName>
        <fullName evidence="1">Elements of external origin</fullName>
    </submittedName>
</protein>
<dbReference type="Proteomes" id="UP000235994">
    <property type="component" value="Unassembled WGS sequence"/>
</dbReference>
<organism evidence="1 2">
    <name type="scientific">Achromobacter pulmonis</name>
    <dbReference type="NCBI Taxonomy" id="1389932"/>
    <lineage>
        <taxon>Bacteria</taxon>
        <taxon>Pseudomonadati</taxon>
        <taxon>Pseudomonadota</taxon>
        <taxon>Betaproteobacteria</taxon>
        <taxon>Burkholderiales</taxon>
        <taxon>Alcaligenaceae</taxon>
        <taxon>Achromobacter</taxon>
    </lineage>
</organism>
<comment type="caution">
    <text evidence="1">The sequence shown here is derived from an EMBL/GenBank/DDBJ whole genome shotgun (WGS) entry which is preliminary data.</text>
</comment>
<gene>
    <name evidence="1" type="ORF">C1I89_33755</name>
</gene>
<dbReference type="EMBL" id="POQS01000045">
    <property type="protein sequence ID" value="PND29622.1"/>
    <property type="molecule type" value="Genomic_DNA"/>
</dbReference>
<name>A0A2N8K849_9BURK</name>
<evidence type="ECO:0000313" key="1">
    <source>
        <dbReference type="EMBL" id="PND29622.1"/>
    </source>
</evidence>
<accession>A0A2N8K849</accession>
<dbReference type="Pfam" id="PF11149">
    <property type="entry name" value="DUF2924"/>
    <property type="match status" value="1"/>
</dbReference>
<evidence type="ECO:0000313" key="2">
    <source>
        <dbReference type="Proteomes" id="UP000235994"/>
    </source>
</evidence>
<sequence>MTTHASQETVAARLAQLPYLPMENLWALWDQHFDRRPGHHHRTWLESRLAYKIQEEAFGPMSTSLKRRLEKIGETGEVPNQKRRAENQLAPGATLVREYNGIAHQVKVLDDGRFEYQARAYKSLSGVAKAITGTAWSGPAFFGLRQPSKRGASA</sequence>